<organism evidence="1">
    <name type="scientific">viral metagenome</name>
    <dbReference type="NCBI Taxonomy" id="1070528"/>
    <lineage>
        <taxon>unclassified sequences</taxon>
        <taxon>metagenomes</taxon>
        <taxon>organismal metagenomes</taxon>
    </lineage>
</organism>
<sequence length="123" mass="15190">MNFENLSFSLEENNNNNKIITEDDLMDDMENIEMSNDFTTEYDDFYAQEINYDTNYTKKELERIASYYEIPKRRKNKSQLIEEIILFEKTPDNICFVLQRKKFWQYIKELKEDNYLRQFIIFD</sequence>
<dbReference type="AlphaFoldDB" id="A0A6C0C0W8"/>
<name>A0A6C0C0W8_9ZZZZ</name>
<accession>A0A6C0C0W8</accession>
<dbReference type="EMBL" id="MN739292">
    <property type="protein sequence ID" value="QHS97288.1"/>
    <property type="molecule type" value="Genomic_DNA"/>
</dbReference>
<evidence type="ECO:0000313" key="1">
    <source>
        <dbReference type="EMBL" id="QHS97288.1"/>
    </source>
</evidence>
<reference evidence="1" key="1">
    <citation type="journal article" date="2020" name="Nature">
        <title>Giant virus diversity and host interactions through global metagenomics.</title>
        <authorList>
            <person name="Schulz F."/>
            <person name="Roux S."/>
            <person name="Paez-Espino D."/>
            <person name="Jungbluth S."/>
            <person name="Walsh D.A."/>
            <person name="Denef V.J."/>
            <person name="McMahon K.D."/>
            <person name="Konstantinidis K.T."/>
            <person name="Eloe-Fadrosh E.A."/>
            <person name="Kyrpides N.C."/>
            <person name="Woyke T."/>
        </authorList>
    </citation>
    <scope>NUCLEOTIDE SEQUENCE</scope>
    <source>
        <strain evidence="1">GVMAG-M-3300020169-51</strain>
    </source>
</reference>
<proteinExistence type="predicted"/>
<protein>
    <submittedName>
        <fullName evidence="1">Uncharacterized protein</fullName>
    </submittedName>
</protein>